<evidence type="ECO:0000313" key="3">
    <source>
        <dbReference type="EMBL" id="QEN07025.1"/>
    </source>
</evidence>
<reference evidence="3 4" key="1">
    <citation type="submission" date="2019-02" db="EMBL/GenBank/DDBJ databases">
        <title>Complete Genome Sequence and Methylome Analysis of free living Spirochaetas.</title>
        <authorList>
            <person name="Fomenkov A."/>
            <person name="Dubinina G."/>
            <person name="Leshcheva N."/>
            <person name="Mikheeva N."/>
            <person name="Grabovich M."/>
            <person name="Vincze T."/>
            <person name="Roberts R.J."/>
        </authorList>
    </citation>
    <scope>NUCLEOTIDE SEQUENCE [LARGE SCALE GENOMIC DNA]</scope>
    <source>
        <strain evidence="3 4">K2</strain>
    </source>
</reference>
<organism evidence="3 4">
    <name type="scientific">Oceanispirochaeta crateris</name>
    <dbReference type="NCBI Taxonomy" id="2518645"/>
    <lineage>
        <taxon>Bacteria</taxon>
        <taxon>Pseudomonadati</taxon>
        <taxon>Spirochaetota</taxon>
        <taxon>Spirochaetia</taxon>
        <taxon>Spirochaetales</taxon>
        <taxon>Spirochaetaceae</taxon>
        <taxon>Oceanispirochaeta</taxon>
    </lineage>
</organism>
<dbReference type="Gene3D" id="3.40.50.2000">
    <property type="entry name" value="Glycogen Phosphorylase B"/>
    <property type="match status" value="1"/>
</dbReference>
<evidence type="ECO:0000259" key="2">
    <source>
        <dbReference type="Pfam" id="PF00534"/>
    </source>
</evidence>
<dbReference type="PANTHER" id="PTHR46401">
    <property type="entry name" value="GLYCOSYLTRANSFERASE WBBK-RELATED"/>
    <property type="match status" value="1"/>
</dbReference>
<dbReference type="OrthoDB" id="9762705at2"/>
<dbReference type="GO" id="GO:0009103">
    <property type="term" value="P:lipopolysaccharide biosynthetic process"/>
    <property type="evidence" value="ECO:0007669"/>
    <property type="project" value="TreeGrafter"/>
</dbReference>
<sequence>MNKNIGFVSFRIAGTDGVSLEIAKWAEVLKNMGNHNFYLAGELDRDPAVSMEYPELHFQHPVTKKIYEQCFSQKNRPEELTGELHFWRQEIKKVLYQFVEKFKIDLLIPQNAVTIPLNVSLGLAITEFAAETGMPIIAHHHDFFWERKRFLTNCVWDFINSSYPPHLGNIQHVVINTSGQNQLALRTGISSTLIPNVMHFEMDPPGKDEYNSDIRQALGVEEDELLILQPTRVVQRKGIEHALEMVSRLDRKAAFVISHASGDEGFEYEKRVRDYARLLNVRAIFVEDIILDQRGRTSDGRKIYTLQDLYPYADFVTYPSLIEGFGNAFLETIWFKKPILVNNYSIYATDIRPKGFEVVEIDDFITDETIKEVQHLLDNPDEVKRICEKNYMLALQYYGFATLKTKLISLLSNVFGSQYIQDCEDRD</sequence>
<proteinExistence type="predicted"/>
<dbReference type="RefSeq" id="WP_149485107.1">
    <property type="nucleotide sequence ID" value="NZ_CP036150.1"/>
</dbReference>
<evidence type="ECO:0000256" key="1">
    <source>
        <dbReference type="ARBA" id="ARBA00022679"/>
    </source>
</evidence>
<dbReference type="PANTHER" id="PTHR46401:SF2">
    <property type="entry name" value="GLYCOSYLTRANSFERASE WBBK-RELATED"/>
    <property type="match status" value="1"/>
</dbReference>
<protein>
    <submittedName>
        <fullName evidence="3">Glycosyltransferase</fullName>
    </submittedName>
</protein>
<accession>A0A5C1QG33</accession>
<dbReference type="EMBL" id="CP036150">
    <property type="protein sequence ID" value="QEN07025.1"/>
    <property type="molecule type" value="Genomic_DNA"/>
</dbReference>
<feature type="domain" description="Glycosyl transferase family 1" evidence="2">
    <location>
        <begin position="213"/>
        <end position="385"/>
    </location>
</feature>
<dbReference type="Proteomes" id="UP000324209">
    <property type="component" value="Chromosome"/>
</dbReference>
<dbReference type="InterPro" id="IPR001296">
    <property type="entry name" value="Glyco_trans_1"/>
</dbReference>
<keyword evidence="4" id="KW-1185">Reference proteome</keyword>
<dbReference type="GO" id="GO:0016757">
    <property type="term" value="F:glycosyltransferase activity"/>
    <property type="evidence" value="ECO:0007669"/>
    <property type="project" value="InterPro"/>
</dbReference>
<dbReference type="Pfam" id="PF00534">
    <property type="entry name" value="Glycos_transf_1"/>
    <property type="match status" value="1"/>
</dbReference>
<keyword evidence="1 3" id="KW-0808">Transferase</keyword>
<dbReference type="CDD" id="cd03801">
    <property type="entry name" value="GT4_PimA-like"/>
    <property type="match status" value="1"/>
</dbReference>
<gene>
    <name evidence="3" type="ORF">EXM22_03115</name>
</gene>
<name>A0A5C1QG33_9SPIO</name>
<dbReference type="AlphaFoldDB" id="A0A5C1QG33"/>
<dbReference type="SUPFAM" id="SSF53756">
    <property type="entry name" value="UDP-Glycosyltransferase/glycogen phosphorylase"/>
    <property type="match status" value="1"/>
</dbReference>
<evidence type="ECO:0000313" key="4">
    <source>
        <dbReference type="Proteomes" id="UP000324209"/>
    </source>
</evidence>
<dbReference type="KEGG" id="ock:EXM22_03115"/>